<evidence type="ECO:0000313" key="1">
    <source>
        <dbReference type="EMBL" id="MBW83146.1"/>
    </source>
</evidence>
<proteinExistence type="predicted"/>
<dbReference type="EMBL" id="GGEC01002663">
    <property type="protein sequence ID" value="MBW83146.1"/>
    <property type="molecule type" value="Transcribed_RNA"/>
</dbReference>
<dbReference type="AlphaFoldDB" id="A0A2P2IPJ8"/>
<name>A0A2P2IPJ8_RHIMU</name>
<protein>
    <submittedName>
        <fullName evidence="1">Uncharacterized protein</fullName>
    </submittedName>
</protein>
<organism evidence="1">
    <name type="scientific">Rhizophora mucronata</name>
    <name type="common">Asiatic mangrove</name>
    <dbReference type="NCBI Taxonomy" id="61149"/>
    <lineage>
        <taxon>Eukaryota</taxon>
        <taxon>Viridiplantae</taxon>
        <taxon>Streptophyta</taxon>
        <taxon>Embryophyta</taxon>
        <taxon>Tracheophyta</taxon>
        <taxon>Spermatophyta</taxon>
        <taxon>Magnoliopsida</taxon>
        <taxon>eudicotyledons</taxon>
        <taxon>Gunneridae</taxon>
        <taxon>Pentapetalae</taxon>
        <taxon>rosids</taxon>
        <taxon>fabids</taxon>
        <taxon>Malpighiales</taxon>
        <taxon>Rhizophoraceae</taxon>
        <taxon>Rhizophora</taxon>
    </lineage>
</organism>
<sequence length="17" mass="2014">MKQQNIAKNLSIVMHRC</sequence>
<accession>A0A2P2IPJ8</accession>
<reference evidence="1" key="1">
    <citation type="submission" date="2018-02" db="EMBL/GenBank/DDBJ databases">
        <title>Rhizophora mucronata_Transcriptome.</title>
        <authorList>
            <person name="Meera S.P."/>
            <person name="Sreeshan A."/>
            <person name="Augustine A."/>
        </authorList>
    </citation>
    <scope>NUCLEOTIDE SEQUENCE</scope>
    <source>
        <tissue evidence="1">Leaf</tissue>
    </source>
</reference>